<evidence type="ECO:0008006" key="2">
    <source>
        <dbReference type="Google" id="ProtNLM"/>
    </source>
</evidence>
<dbReference type="SUPFAM" id="SSF81301">
    <property type="entry name" value="Nucleotidyltransferase"/>
    <property type="match status" value="1"/>
</dbReference>
<gene>
    <name evidence="1" type="ORF">METZ01_LOCUS258583</name>
</gene>
<dbReference type="Gene3D" id="3.30.460.10">
    <property type="entry name" value="Beta Polymerase, domain 2"/>
    <property type="match status" value="1"/>
</dbReference>
<reference evidence="1" key="1">
    <citation type="submission" date="2018-05" db="EMBL/GenBank/DDBJ databases">
        <authorList>
            <person name="Lanie J.A."/>
            <person name="Ng W.-L."/>
            <person name="Kazmierczak K.M."/>
            <person name="Andrzejewski T.M."/>
            <person name="Davidsen T.M."/>
            <person name="Wayne K.J."/>
            <person name="Tettelin H."/>
            <person name="Glass J.I."/>
            <person name="Rusch D."/>
            <person name="Podicherti R."/>
            <person name="Tsui H.-C.T."/>
            <person name="Winkler M.E."/>
        </authorList>
    </citation>
    <scope>NUCLEOTIDE SEQUENCE</scope>
</reference>
<evidence type="ECO:0000313" key="1">
    <source>
        <dbReference type="EMBL" id="SVC05729.1"/>
    </source>
</evidence>
<dbReference type="AlphaFoldDB" id="A0A382J288"/>
<name>A0A382J288_9ZZZZ</name>
<feature type="non-terminal residue" evidence="1">
    <location>
        <position position="74"/>
    </location>
</feature>
<protein>
    <recommendedName>
        <fullName evidence="2">Poly A polymerase head domain-containing protein</fullName>
    </recommendedName>
</protein>
<accession>A0A382J288</accession>
<dbReference type="InterPro" id="IPR043519">
    <property type="entry name" value="NT_sf"/>
</dbReference>
<organism evidence="1">
    <name type="scientific">marine metagenome</name>
    <dbReference type="NCBI Taxonomy" id="408172"/>
    <lineage>
        <taxon>unclassified sequences</taxon>
        <taxon>metagenomes</taxon>
        <taxon>ecological metagenomes</taxon>
    </lineage>
</organism>
<sequence>MLKKVKNIISRADRFLFKKFGSDKSVKFLENIKEAKTIFSYLNEIGKESKVRFVGGCVRKSLCGENIDDIDLAT</sequence>
<proteinExistence type="predicted"/>
<dbReference type="EMBL" id="UINC01071085">
    <property type="protein sequence ID" value="SVC05729.1"/>
    <property type="molecule type" value="Genomic_DNA"/>
</dbReference>